<comment type="caution">
    <text evidence="1">The sequence shown here is derived from an EMBL/GenBank/DDBJ whole genome shotgun (WGS) entry which is preliminary data.</text>
</comment>
<protein>
    <submittedName>
        <fullName evidence="1">tRNA-specific adenosine deaminase TAD3</fullName>
    </submittedName>
</protein>
<dbReference type="EMBL" id="CM039172">
    <property type="protein sequence ID" value="KAH9778496.1"/>
    <property type="molecule type" value="Genomic_DNA"/>
</dbReference>
<evidence type="ECO:0000313" key="1">
    <source>
        <dbReference type="EMBL" id="KAH9778496.1"/>
    </source>
</evidence>
<gene>
    <name evidence="1" type="ORF">KPL71_007375</name>
</gene>
<sequence>MIVDEWVVVEAVNRGGLQRIERWIFVVVQQLFWLVSHGYGDGMVHRTTPPAHSCATALRRQPIAEPRHATPRHAVSAPLVVSLSSHQSSLSRSSSHCPPVVSLSRRQQSVFTRQRRSSQPPTSNATRFRGFHLVGHHVNVFASMVEPKLANTIIRRLNQVAPLENLRHVKRIQKKFLEGGKTQLSMILCLADENDNRMNSLPQDVQELVNSYQLSPFITKVCKNAALSKEEWEEQCKLWPTSYHPPTYNIDGITSFNEDDSQSIFSFMKSAVELAKSGDGSIVNAAVIVDPSIKQEIASACDQICCCSISTEKNSLESCSEQPEVLSSDLFSNGESNHTSLPPNDFPSETRKSYSGVSCLNPWQWAQENSHTTSCYWHPLRHAAMAAIQSSAARDRLLFPGMGHEGDKPNGVHTIQPTSIGILLRANVKFCLFLCYYFQSIKSAGAGRAVENSEELDPSAGGFHPESARPYLCTGYDIYLVWEPCVMCAMALVHQRIRRIFYAFPNPNEGALGSVHRLQGEKSLNHHYAVFRVLLPKEILNKNEVVAARTSTTNTNATTVCQ</sequence>
<keyword evidence="2" id="KW-1185">Reference proteome</keyword>
<evidence type="ECO:0000313" key="2">
    <source>
        <dbReference type="Proteomes" id="UP000829398"/>
    </source>
</evidence>
<accession>A0ACB8LYM7</accession>
<reference evidence="2" key="1">
    <citation type="journal article" date="2023" name="Hortic. Res.">
        <title>A chromosome-level phased genome enabling allele-level studies in sweet orange: a case study on citrus Huanglongbing tolerance.</title>
        <authorList>
            <person name="Wu B."/>
            <person name="Yu Q."/>
            <person name="Deng Z."/>
            <person name="Duan Y."/>
            <person name="Luo F."/>
            <person name="Gmitter F. Jr."/>
        </authorList>
    </citation>
    <scope>NUCLEOTIDE SEQUENCE [LARGE SCALE GENOMIC DNA]</scope>
    <source>
        <strain evidence="2">cv. Valencia</strain>
    </source>
</reference>
<dbReference type="Proteomes" id="UP000829398">
    <property type="component" value="Chromosome 3"/>
</dbReference>
<name>A0ACB8LYM7_CITSI</name>
<proteinExistence type="predicted"/>
<organism evidence="1 2">
    <name type="scientific">Citrus sinensis</name>
    <name type="common">Sweet orange</name>
    <name type="synonym">Citrus aurantium var. sinensis</name>
    <dbReference type="NCBI Taxonomy" id="2711"/>
    <lineage>
        <taxon>Eukaryota</taxon>
        <taxon>Viridiplantae</taxon>
        <taxon>Streptophyta</taxon>
        <taxon>Embryophyta</taxon>
        <taxon>Tracheophyta</taxon>
        <taxon>Spermatophyta</taxon>
        <taxon>Magnoliopsida</taxon>
        <taxon>eudicotyledons</taxon>
        <taxon>Gunneridae</taxon>
        <taxon>Pentapetalae</taxon>
        <taxon>rosids</taxon>
        <taxon>malvids</taxon>
        <taxon>Sapindales</taxon>
        <taxon>Rutaceae</taxon>
        <taxon>Aurantioideae</taxon>
        <taxon>Citrus</taxon>
    </lineage>
</organism>